<dbReference type="EMBL" id="LAZR01021400">
    <property type="protein sequence ID" value="KKL85460.1"/>
    <property type="molecule type" value="Genomic_DNA"/>
</dbReference>
<proteinExistence type="predicted"/>
<sequence>MVVRSWLESVGVSTLYIESFNGKLRNELLNGELFLSLTEARCVLDEWRLDYNHYRPHSSLD</sequence>
<organism evidence="2">
    <name type="scientific">marine sediment metagenome</name>
    <dbReference type="NCBI Taxonomy" id="412755"/>
    <lineage>
        <taxon>unclassified sequences</taxon>
        <taxon>metagenomes</taxon>
        <taxon>ecological metagenomes</taxon>
    </lineage>
</organism>
<comment type="caution">
    <text evidence="2">The sequence shown here is derived from an EMBL/GenBank/DDBJ whole genome shotgun (WGS) entry which is preliminary data.</text>
</comment>
<name>A0A0F9HUT2_9ZZZZ</name>
<feature type="domain" description="Integrase catalytic" evidence="1">
    <location>
        <begin position="16"/>
        <end position="61"/>
    </location>
</feature>
<accession>A0A0F9HUT2</accession>
<dbReference type="Pfam" id="PF13683">
    <property type="entry name" value="rve_3"/>
    <property type="match status" value="1"/>
</dbReference>
<dbReference type="AlphaFoldDB" id="A0A0F9HUT2"/>
<dbReference type="SUPFAM" id="SSF53098">
    <property type="entry name" value="Ribonuclease H-like"/>
    <property type="match status" value="1"/>
</dbReference>
<evidence type="ECO:0000259" key="1">
    <source>
        <dbReference type="Pfam" id="PF13683"/>
    </source>
</evidence>
<gene>
    <name evidence="2" type="ORF">LCGC14_1954540</name>
</gene>
<evidence type="ECO:0000313" key="2">
    <source>
        <dbReference type="EMBL" id="KKL85460.1"/>
    </source>
</evidence>
<dbReference type="GO" id="GO:0015074">
    <property type="term" value="P:DNA integration"/>
    <property type="evidence" value="ECO:0007669"/>
    <property type="project" value="InterPro"/>
</dbReference>
<feature type="non-terminal residue" evidence="2">
    <location>
        <position position="61"/>
    </location>
</feature>
<dbReference type="InterPro" id="IPR012337">
    <property type="entry name" value="RNaseH-like_sf"/>
</dbReference>
<reference evidence="2" key="1">
    <citation type="journal article" date="2015" name="Nature">
        <title>Complex archaea that bridge the gap between prokaryotes and eukaryotes.</title>
        <authorList>
            <person name="Spang A."/>
            <person name="Saw J.H."/>
            <person name="Jorgensen S.L."/>
            <person name="Zaremba-Niedzwiedzka K."/>
            <person name="Martijn J."/>
            <person name="Lind A.E."/>
            <person name="van Eijk R."/>
            <person name="Schleper C."/>
            <person name="Guy L."/>
            <person name="Ettema T.J."/>
        </authorList>
    </citation>
    <scope>NUCLEOTIDE SEQUENCE</scope>
</reference>
<dbReference type="PANTHER" id="PTHR47515">
    <property type="entry name" value="LOW CALCIUM RESPONSE LOCUS PROTEIN T"/>
    <property type="match status" value="1"/>
</dbReference>
<dbReference type="InterPro" id="IPR001584">
    <property type="entry name" value="Integrase_cat-core"/>
</dbReference>
<protein>
    <recommendedName>
        <fullName evidence="1">Integrase catalytic domain-containing protein</fullName>
    </recommendedName>
</protein>
<dbReference type="PANTHER" id="PTHR47515:SF1">
    <property type="entry name" value="BLR2054 PROTEIN"/>
    <property type="match status" value="1"/>
</dbReference>